<reference evidence="4 5" key="1">
    <citation type="submission" date="2011-10" db="EMBL/GenBank/DDBJ databases">
        <title>The Genome Sequence of Actinomyces graevenitzii C83.</title>
        <authorList>
            <consortium name="The Broad Institute Genome Sequencing Platform"/>
            <consortium name="The Broad Institute Genome Sequencing Center for Infectious Disease"/>
            <person name="Earl A."/>
            <person name="Ward D."/>
            <person name="Feldgarden M."/>
            <person name="Gevers D."/>
            <person name="Sibley C.D."/>
            <person name="Field T.R."/>
            <person name="Grinwis M."/>
            <person name="Eshaghurshan C.S."/>
            <person name="Surette M.G."/>
            <person name="Young S.K."/>
            <person name="Zeng Q."/>
            <person name="Gargeya S."/>
            <person name="Fitzgerald M."/>
            <person name="Haas B."/>
            <person name="Abouelleil A."/>
            <person name="Alvarado L."/>
            <person name="Arachchi H.M."/>
            <person name="Berlin A."/>
            <person name="Brown A."/>
            <person name="Chapman S.B."/>
            <person name="Chen Z."/>
            <person name="Dunbar C."/>
            <person name="Freedman E."/>
            <person name="Gearin G."/>
            <person name="Goldberg J."/>
            <person name="Griggs A."/>
            <person name="Gujja S."/>
            <person name="Heiman D."/>
            <person name="Howarth C."/>
            <person name="Larson L."/>
            <person name="Lui A."/>
            <person name="MacDonald P.J.P."/>
            <person name="Montmayeur A."/>
            <person name="Murphy C."/>
            <person name="Neiman D."/>
            <person name="Pearson M."/>
            <person name="Priest M."/>
            <person name="Roberts A."/>
            <person name="Saif S."/>
            <person name="Shea T."/>
            <person name="Shenoy N."/>
            <person name="Sisk P."/>
            <person name="Stolte C."/>
            <person name="Sykes S."/>
            <person name="Wortman J."/>
            <person name="Nusbaum C."/>
            <person name="Birren B."/>
        </authorList>
    </citation>
    <scope>NUCLEOTIDE SEQUENCE [LARGE SCALE GENOMIC DNA]</scope>
    <source>
        <strain evidence="4 5">C83</strain>
    </source>
</reference>
<feature type="transmembrane region" description="Helical" evidence="3">
    <location>
        <begin position="241"/>
        <end position="269"/>
    </location>
</feature>
<evidence type="ECO:0000313" key="5">
    <source>
        <dbReference type="Proteomes" id="UP000003822"/>
    </source>
</evidence>
<sequence length="318" mass="35308">MSRAMEKMESSSMQRSQNSEQLSKIDETLRVLITTLTSQSERIKKIEEAQVSLMLVLTSKTSTSEASEADSLTNDINAIKKTLNEQSETLSELGETVSDKRVLKLSDGSEVSNSEFQAFSMMKQIKSEQTKIITALDELKKTVGNGRTVRVDMSKLSEYAVGVLDERLSVAVEERVQRIESTLDGYEQRVVDIGAQKVAETAQKVAEVSDKANKVFASLERNERRLEDLEGRIPWTTVGKVAIAVLPLFASLLLVGGLVWGVMSMFGIGPLFGWAWASFTAASLWWQKMLIAAATLGGAALFIWVVLRVSRWVYEELR</sequence>
<dbReference type="eggNOG" id="ENOG5033R8P">
    <property type="taxonomic scope" value="Bacteria"/>
</dbReference>
<evidence type="ECO:0000256" key="1">
    <source>
        <dbReference type="SAM" id="Coils"/>
    </source>
</evidence>
<dbReference type="EMBL" id="ACRN01000001">
    <property type="protein sequence ID" value="EHM89416.1"/>
    <property type="molecule type" value="Genomic_DNA"/>
</dbReference>
<evidence type="ECO:0000313" key="4">
    <source>
        <dbReference type="EMBL" id="EHM89416.1"/>
    </source>
</evidence>
<organism evidence="4 5">
    <name type="scientific">Actinomyces graevenitzii C83</name>
    <dbReference type="NCBI Taxonomy" id="435830"/>
    <lineage>
        <taxon>Bacteria</taxon>
        <taxon>Bacillati</taxon>
        <taxon>Actinomycetota</taxon>
        <taxon>Actinomycetes</taxon>
        <taxon>Actinomycetales</taxon>
        <taxon>Actinomycetaceae</taxon>
        <taxon>Actinomyces</taxon>
    </lineage>
</organism>
<evidence type="ECO:0000256" key="2">
    <source>
        <dbReference type="SAM" id="MobiDB-lite"/>
    </source>
</evidence>
<keyword evidence="5" id="KW-1185">Reference proteome</keyword>
<keyword evidence="3" id="KW-0812">Transmembrane</keyword>
<feature type="region of interest" description="Disordered" evidence="2">
    <location>
        <begin position="1"/>
        <end position="21"/>
    </location>
</feature>
<comment type="caution">
    <text evidence="4">The sequence shown here is derived from an EMBL/GenBank/DDBJ whole genome shotgun (WGS) entry which is preliminary data.</text>
</comment>
<proteinExistence type="predicted"/>
<dbReference type="PATRIC" id="fig|435830.3.peg.74"/>
<gene>
    <name evidence="4" type="ORF">HMPREF0045_00081</name>
</gene>
<feature type="compositionally biased region" description="Polar residues" evidence="2">
    <location>
        <begin position="10"/>
        <end position="21"/>
    </location>
</feature>
<evidence type="ECO:0000256" key="3">
    <source>
        <dbReference type="SAM" id="Phobius"/>
    </source>
</evidence>
<name>G9PDJ8_9ACTO</name>
<feature type="transmembrane region" description="Helical" evidence="3">
    <location>
        <begin position="289"/>
        <end position="309"/>
    </location>
</feature>
<protein>
    <submittedName>
        <fullName evidence="4">Uncharacterized protein</fullName>
    </submittedName>
</protein>
<dbReference type="HOGENOM" id="CLU_873272_0_0_11"/>
<accession>G9PDJ8</accession>
<keyword evidence="3" id="KW-0472">Membrane</keyword>
<keyword evidence="3" id="KW-1133">Transmembrane helix</keyword>
<dbReference type="Proteomes" id="UP000003822">
    <property type="component" value="Unassembled WGS sequence"/>
</dbReference>
<keyword evidence="1" id="KW-0175">Coiled coil</keyword>
<feature type="coiled-coil region" evidence="1">
    <location>
        <begin position="169"/>
        <end position="232"/>
    </location>
</feature>
<dbReference type="AlphaFoldDB" id="G9PDJ8"/>
<dbReference type="STRING" id="435830.HMPREF0045_00081"/>